<evidence type="ECO:0000256" key="1">
    <source>
        <dbReference type="ARBA" id="ARBA00023235"/>
    </source>
</evidence>
<dbReference type="SUPFAM" id="SSF48600">
    <property type="entry name" value="Chorismate mutase II"/>
    <property type="match status" value="1"/>
</dbReference>
<dbReference type="RefSeq" id="WP_203834069.1">
    <property type="nucleotide sequence ID" value="NZ_BMPW01000028.1"/>
</dbReference>
<keyword evidence="1" id="KW-0413">Isomerase</keyword>
<reference evidence="3 4" key="1">
    <citation type="submission" date="2020-08" db="EMBL/GenBank/DDBJ databases">
        <title>Genomic Encyclopedia of Type Strains, Phase III (KMG-III): the genomes of soil and plant-associated and newly described type strains.</title>
        <authorList>
            <person name="Whitman W."/>
        </authorList>
    </citation>
    <scope>NUCLEOTIDE SEQUENCE [LARGE SCALE GENOMIC DNA]</scope>
    <source>
        <strain evidence="3 4">CECT 3287</strain>
    </source>
</reference>
<feature type="domain" description="Chorismate mutase" evidence="2">
    <location>
        <begin position="1"/>
        <end position="89"/>
    </location>
</feature>
<evidence type="ECO:0000259" key="2">
    <source>
        <dbReference type="PROSITE" id="PS51168"/>
    </source>
</evidence>
<dbReference type="Proteomes" id="UP000590749">
    <property type="component" value="Unassembled WGS sequence"/>
</dbReference>
<dbReference type="InterPro" id="IPR036263">
    <property type="entry name" value="Chorismate_II_sf"/>
</dbReference>
<keyword evidence="3" id="KW-0456">Lyase</keyword>
<dbReference type="GO" id="GO:0046417">
    <property type="term" value="P:chorismate metabolic process"/>
    <property type="evidence" value="ECO:0007669"/>
    <property type="project" value="InterPro"/>
</dbReference>
<dbReference type="PROSITE" id="PS51168">
    <property type="entry name" value="CHORISMATE_MUT_2"/>
    <property type="match status" value="1"/>
</dbReference>
<dbReference type="InterPro" id="IPR036979">
    <property type="entry name" value="CM_dom_sf"/>
</dbReference>
<gene>
    <name evidence="3" type="ORF">FHR83_008378</name>
</gene>
<dbReference type="SMART" id="SM00830">
    <property type="entry name" value="CM_2"/>
    <property type="match status" value="1"/>
</dbReference>
<dbReference type="EC" id="4.2.99.21" evidence="3"/>
<protein>
    <submittedName>
        <fullName evidence="3">Isochorismate pyruvate lyase</fullName>
        <ecNumber evidence="3">4.2.99.21</ecNumber>
    </submittedName>
</protein>
<evidence type="ECO:0000313" key="3">
    <source>
        <dbReference type="EMBL" id="MBB3100653.1"/>
    </source>
</evidence>
<dbReference type="GO" id="GO:0004106">
    <property type="term" value="F:chorismate mutase activity"/>
    <property type="evidence" value="ECO:0007669"/>
    <property type="project" value="InterPro"/>
</dbReference>
<keyword evidence="3" id="KW-0670">Pyruvate</keyword>
<name>A0A7W5AQL4_9ACTN</name>
<accession>A0A7W5AQL4</accession>
<dbReference type="PANTHER" id="PTHR38041">
    <property type="entry name" value="CHORISMATE MUTASE"/>
    <property type="match status" value="1"/>
</dbReference>
<dbReference type="GO" id="GO:0009697">
    <property type="term" value="P:salicylic acid biosynthetic process"/>
    <property type="evidence" value="ECO:0007669"/>
    <property type="project" value="TreeGrafter"/>
</dbReference>
<keyword evidence="4" id="KW-1185">Reference proteome</keyword>
<dbReference type="AlphaFoldDB" id="A0A7W5AQL4"/>
<sequence length="95" mass="10406">MDADLTEVRRAIDAIDAEVVQRLAARERLVRRAAALKTDEQAVRAPARVEEVIAKVRGLAVAAGGSPEVVERVYRAMIGAFIDLELAEHRDLADE</sequence>
<dbReference type="GO" id="GO:0043904">
    <property type="term" value="F:isochorismate pyruvate lyase activity"/>
    <property type="evidence" value="ECO:0007669"/>
    <property type="project" value="UniProtKB-EC"/>
</dbReference>
<dbReference type="InterPro" id="IPR002701">
    <property type="entry name" value="CM_II_prokaryot"/>
</dbReference>
<dbReference type="PANTHER" id="PTHR38041:SF1">
    <property type="entry name" value="CHORISMATE MUTASE"/>
    <property type="match status" value="1"/>
</dbReference>
<dbReference type="Pfam" id="PF01817">
    <property type="entry name" value="CM_2"/>
    <property type="match status" value="1"/>
</dbReference>
<organism evidence="3 4">
    <name type="scientific">Actinoplanes campanulatus</name>
    <dbReference type="NCBI Taxonomy" id="113559"/>
    <lineage>
        <taxon>Bacteria</taxon>
        <taxon>Bacillati</taxon>
        <taxon>Actinomycetota</taxon>
        <taxon>Actinomycetes</taxon>
        <taxon>Micromonosporales</taxon>
        <taxon>Micromonosporaceae</taxon>
        <taxon>Actinoplanes</taxon>
    </lineage>
</organism>
<comment type="caution">
    <text evidence="3">The sequence shown here is derived from an EMBL/GenBank/DDBJ whole genome shotgun (WGS) entry which is preliminary data.</text>
</comment>
<dbReference type="InterPro" id="IPR051331">
    <property type="entry name" value="Chorismate_mutase-related"/>
</dbReference>
<dbReference type="Gene3D" id="1.20.59.10">
    <property type="entry name" value="Chorismate mutase"/>
    <property type="match status" value="1"/>
</dbReference>
<evidence type="ECO:0000313" key="4">
    <source>
        <dbReference type="Proteomes" id="UP000590749"/>
    </source>
</evidence>
<proteinExistence type="predicted"/>
<dbReference type="EMBL" id="JACHXF010000027">
    <property type="protein sequence ID" value="MBB3100653.1"/>
    <property type="molecule type" value="Genomic_DNA"/>
</dbReference>